<feature type="chain" id="PRO_5028926595" evidence="1">
    <location>
        <begin position="43"/>
        <end position="75"/>
    </location>
</feature>
<keyword evidence="3" id="KW-1185">Reference proteome</keyword>
<dbReference type="EMBL" id="JAAGOH010000012">
    <property type="protein sequence ID" value="NDY91838.1"/>
    <property type="molecule type" value="Genomic_DNA"/>
</dbReference>
<comment type="caution">
    <text evidence="2">The sequence shown here is derived from an EMBL/GenBank/DDBJ whole genome shotgun (WGS) entry which is preliminary data.</text>
</comment>
<dbReference type="PIRSF" id="PIRSF036704">
    <property type="entry name" value="UCP036704"/>
    <property type="match status" value="1"/>
</dbReference>
<reference evidence="2 3" key="1">
    <citation type="submission" date="2020-02" db="EMBL/GenBank/DDBJ databases">
        <title>Ideonella bacterium strain TBM-1.</title>
        <authorList>
            <person name="Chen W.-M."/>
        </authorList>
    </citation>
    <scope>NUCLEOTIDE SEQUENCE [LARGE SCALE GENOMIC DNA]</scope>
    <source>
        <strain evidence="2 3">TBM-1</strain>
    </source>
</reference>
<evidence type="ECO:0000313" key="3">
    <source>
        <dbReference type="Proteomes" id="UP000484255"/>
    </source>
</evidence>
<dbReference type="AlphaFoldDB" id="A0A7C9TJL5"/>
<dbReference type="InterPro" id="IPR014177">
    <property type="entry name" value="Formate_DH_TAT-contain"/>
</dbReference>
<gene>
    <name evidence="2" type="ORF">G3A44_11640</name>
</gene>
<name>A0A7C9TJL5_9BURK</name>
<evidence type="ECO:0000313" key="2">
    <source>
        <dbReference type="EMBL" id="NDY91838.1"/>
    </source>
</evidence>
<sequence length="75" mass="7572">MSQPQDPKTASTPLARRRLFAGAGTVGALAAAAAVLPGVQSAAPVAAAAPAEPPEAGGGYRLSEHVQRYYQTARV</sequence>
<accession>A0A7C9TJL5</accession>
<organism evidence="2 3">
    <name type="scientific">Ideonella livida</name>
    <dbReference type="NCBI Taxonomy" id="2707176"/>
    <lineage>
        <taxon>Bacteria</taxon>
        <taxon>Pseudomonadati</taxon>
        <taxon>Pseudomonadota</taxon>
        <taxon>Betaproteobacteria</taxon>
        <taxon>Burkholderiales</taxon>
        <taxon>Sphaerotilaceae</taxon>
        <taxon>Ideonella</taxon>
    </lineage>
</organism>
<proteinExistence type="predicted"/>
<keyword evidence="1" id="KW-0732">Signal</keyword>
<evidence type="ECO:0000256" key="1">
    <source>
        <dbReference type="SAM" id="SignalP"/>
    </source>
</evidence>
<dbReference type="RefSeq" id="WP_163457691.1">
    <property type="nucleotide sequence ID" value="NZ_JAAGOH010000012.1"/>
</dbReference>
<dbReference type="Proteomes" id="UP000484255">
    <property type="component" value="Unassembled WGS sequence"/>
</dbReference>
<dbReference type="PROSITE" id="PS51318">
    <property type="entry name" value="TAT"/>
    <property type="match status" value="1"/>
</dbReference>
<feature type="signal peptide" evidence="1">
    <location>
        <begin position="1"/>
        <end position="42"/>
    </location>
</feature>
<dbReference type="InterPro" id="IPR006311">
    <property type="entry name" value="TAT_signal"/>
</dbReference>
<protein>
    <submittedName>
        <fullName evidence="2">Formate dehydrogenase</fullName>
    </submittedName>
</protein>